<comment type="caution">
    <text evidence="2">The sequence shown here is derived from an EMBL/GenBank/DDBJ whole genome shotgun (WGS) entry which is preliminary data.</text>
</comment>
<feature type="signal peptide" evidence="1">
    <location>
        <begin position="1"/>
        <end position="17"/>
    </location>
</feature>
<name>A0A8K0RWC9_9HYPO</name>
<keyword evidence="1" id="KW-0732">Signal</keyword>
<protein>
    <submittedName>
        <fullName evidence="2">Uncharacterized protein</fullName>
    </submittedName>
</protein>
<accession>A0A8K0RWC9</accession>
<reference evidence="2" key="1">
    <citation type="journal article" date="2021" name="Nat. Commun.">
        <title>Genetic determinants of endophytism in the Arabidopsis root mycobiome.</title>
        <authorList>
            <person name="Mesny F."/>
            <person name="Miyauchi S."/>
            <person name="Thiergart T."/>
            <person name="Pickel B."/>
            <person name="Atanasova L."/>
            <person name="Karlsson M."/>
            <person name="Huettel B."/>
            <person name="Barry K.W."/>
            <person name="Haridas S."/>
            <person name="Chen C."/>
            <person name="Bauer D."/>
            <person name="Andreopoulos W."/>
            <person name="Pangilinan J."/>
            <person name="LaButti K."/>
            <person name="Riley R."/>
            <person name="Lipzen A."/>
            <person name="Clum A."/>
            <person name="Drula E."/>
            <person name="Henrissat B."/>
            <person name="Kohler A."/>
            <person name="Grigoriev I.V."/>
            <person name="Martin F.M."/>
            <person name="Hacquard S."/>
        </authorList>
    </citation>
    <scope>NUCLEOTIDE SEQUENCE</scope>
    <source>
        <strain evidence="2">MPI-SDFR-AT-0068</strain>
    </source>
</reference>
<gene>
    <name evidence="2" type="ORF">BKA59DRAFT_202853</name>
</gene>
<evidence type="ECO:0000313" key="3">
    <source>
        <dbReference type="Proteomes" id="UP000813427"/>
    </source>
</evidence>
<organism evidence="2 3">
    <name type="scientific">Fusarium tricinctum</name>
    <dbReference type="NCBI Taxonomy" id="61284"/>
    <lineage>
        <taxon>Eukaryota</taxon>
        <taxon>Fungi</taxon>
        <taxon>Dikarya</taxon>
        <taxon>Ascomycota</taxon>
        <taxon>Pezizomycotina</taxon>
        <taxon>Sordariomycetes</taxon>
        <taxon>Hypocreomycetidae</taxon>
        <taxon>Hypocreales</taxon>
        <taxon>Nectriaceae</taxon>
        <taxon>Fusarium</taxon>
        <taxon>Fusarium tricinctum species complex</taxon>
    </lineage>
</organism>
<dbReference type="AlphaFoldDB" id="A0A8K0RWC9"/>
<keyword evidence="3" id="KW-1185">Reference proteome</keyword>
<sequence>MKFATILLAYFISVVFAGRIGSSDRRSYCHSRDKARRDALIAGCDTVSLYYSTGTLCNPYGCDCSWGCIESDGYYDNWVSYRCPNRMGSDVCGDY</sequence>
<proteinExistence type="predicted"/>
<dbReference type="Proteomes" id="UP000813427">
    <property type="component" value="Unassembled WGS sequence"/>
</dbReference>
<evidence type="ECO:0000256" key="1">
    <source>
        <dbReference type="SAM" id="SignalP"/>
    </source>
</evidence>
<evidence type="ECO:0000313" key="2">
    <source>
        <dbReference type="EMBL" id="KAH7241353.1"/>
    </source>
</evidence>
<feature type="chain" id="PRO_5035483193" evidence="1">
    <location>
        <begin position="18"/>
        <end position="95"/>
    </location>
</feature>
<dbReference type="EMBL" id="JAGPXF010000005">
    <property type="protein sequence ID" value="KAH7241353.1"/>
    <property type="molecule type" value="Genomic_DNA"/>
</dbReference>
<dbReference type="OrthoDB" id="4969153at2759"/>